<dbReference type="InterPro" id="IPR021919">
    <property type="entry name" value="CCB1"/>
</dbReference>
<protein>
    <submittedName>
        <fullName evidence="2">Cofactor assembly of complex C subunit B</fullName>
    </submittedName>
</protein>
<keyword evidence="1" id="KW-1133">Transmembrane helix</keyword>
<accession>A0A928ZXY3</accession>
<feature type="transmembrane region" description="Helical" evidence="1">
    <location>
        <begin position="6"/>
        <end position="24"/>
    </location>
</feature>
<proteinExistence type="predicted"/>
<dbReference type="PANTHER" id="PTHR35302:SF1">
    <property type="entry name" value="PROTEIN COFACTOR ASSEMBLY OF COMPLEX C SUBUNIT B CCB1, CHLOROPLASTIC"/>
    <property type="match status" value="1"/>
</dbReference>
<dbReference type="EMBL" id="JADEXP010000277">
    <property type="protein sequence ID" value="MBE9069465.1"/>
    <property type="molecule type" value="Genomic_DNA"/>
</dbReference>
<dbReference type="RefSeq" id="WP_193995369.1">
    <property type="nucleotide sequence ID" value="NZ_JADEXP010000277.1"/>
</dbReference>
<feature type="transmembrane region" description="Helical" evidence="1">
    <location>
        <begin position="84"/>
        <end position="106"/>
    </location>
</feature>
<evidence type="ECO:0000313" key="2">
    <source>
        <dbReference type="EMBL" id="MBE9069465.1"/>
    </source>
</evidence>
<dbReference type="AlphaFoldDB" id="A0A928ZXY3"/>
<dbReference type="Pfam" id="PF12046">
    <property type="entry name" value="CCB1"/>
    <property type="match status" value="1"/>
</dbReference>
<organism evidence="2 3">
    <name type="scientific">Leptolyngbya cf. ectocarpi LEGE 11479</name>
    <dbReference type="NCBI Taxonomy" id="1828722"/>
    <lineage>
        <taxon>Bacteria</taxon>
        <taxon>Bacillati</taxon>
        <taxon>Cyanobacteriota</taxon>
        <taxon>Cyanophyceae</taxon>
        <taxon>Leptolyngbyales</taxon>
        <taxon>Leptolyngbyaceae</taxon>
        <taxon>Leptolyngbya group</taxon>
        <taxon>Leptolyngbya</taxon>
    </lineage>
</organism>
<gene>
    <name evidence="2" type="ORF">IQ260_22725</name>
</gene>
<reference evidence="2" key="1">
    <citation type="submission" date="2020-10" db="EMBL/GenBank/DDBJ databases">
        <authorList>
            <person name="Castelo-Branco R."/>
            <person name="Eusebio N."/>
            <person name="Adriana R."/>
            <person name="Vieira A."/>
            <person name="Brugerolle De Fraissinette N."/>
            <person name="Rezende De Castro R."/>
            <person name="Schneider M.P."/>
            <person name="Vasconcelos V."/>
            <person name="Leao P.N."/>
        </authorList>
    </citation>
    <scope>NUCLEOTIDE SEQUENCE</scope>
    <source>
        <strain evidence="2">LEGE 11479</strain>
    </source>
</reference>
<dbReference type="Proteomes" id="UP000615026">
    <property type="component" value="Unassembled WGS sequence"/>
</dbReference>
<keyword evidence="3" id="KW-1185">Reference proteome</keyword>
<evidence type="ECO:0000256" key="1">
    <source>
        <dbReference type="SAM" id="Phobius"/>
    </source>
</evidence>
<keyword evidence="1" id="KW-0812">Transmembrane</keyword>
<sequence>MESAVSQSTFFLTLLLGVGLFFFIKAATKDRTEIAEFAIDQSSEDLYQTLLDYFQNRAYTVIPETDPSPDSDWVKLTGLVRPSLFLAIFLSCLAAVALMCLALVLATLFSSYGAIFFALILLSPLTAIVYWKQAKREEQIAFRIHNEKAATTVSIRAHRDEIIQLKANAPFKYL</sequence>
<name>A0A928ZXY3_LEPEC</name>
<keyword evidence="1" id="KW-0472">Membrane</keyword>
<feature type="transmembrane region" description="Helical" evidence="1">
    <location>
        <begin position="112"/>
        <end position="131"/>
    </location>
</feature>
<dbReference type="PANTHER" id="PTHR35302">
    <property type="match status" value="1"/>
</dbReference>
<evidence type="ECO:0000313" key="3">
    <source>
        <dbReference type="Proteomes" id="UP000615026"/>
    </source>
</evidence>
<comment type="caution">
    <text evidence="2">The sequence shown here is derived from an EMBL/GenBank/DDBJ whole genome shotgun (WGS) entry which is preliminary data.</text>
</comment>